<evidence type="ECO:0000256" key="3">
    <source>
        <dbReference type="ARBA" id="ARBA00022806"/>
    </source>
</evidence>
<dbReference type="GO" id="GO:0005524">
    <property type="term" value="F:ATP binding"/>
    <property type="evidence" value="ECO:0007669"/>
    <property type="project" value="UniProtKB-KW"/>
</dbReference>
<keyword evidence="4" id="KW-0067">ATP-binding</keyword>
<dbReference type="InterPro" id="IPR000212">
    <property type="entry name" value="DNA_helicase_UvrD/REP"/>
</dbReference>
<gene>
    <name evidence="7" type="ORF">S01H1_82953</name>
</gene>
<dbReference type="InterPro" id="IPR027417">
    <property type="entry name" value="P-loop_NTPase"/>
</dbReference>
<evidence type="ECO:0000313" key="7">
    <source>
        <dbReference type="EMBL" id="GAG42316.1"/>
    </source>
</evidence>
<evidence type="ECO:0000256" key="2">
    <source>
        <dbReference type="ARBA" id="ARBA00022801"/>
    </source>
</evidence>
<dbReference type="InterPro" id="IPR014016">
    <property type="entry name" value="UvrD-like_ATP-bd"/>
</dbReference>
<dbReference type="InterPro" id="IPR013986">
    <property type="entry name" value="DExx_box_DNA_helicase_dom_sf"/>
</dbReference>
<dbReference type="PANTHER" id="PTHR11070:SF2">
    <property type="entry name" value="ATP-DEPENDENT DNA HELICASE SRS2"/>
    <property type="match status" value="1"/>
</dbReference>
<dbReference type="GO" id="GO:0043138">
    <property type="term" value="F:3'-5' DNA helicase activity"/>
    <property type="evidence" value="ECO:0007669"/>
    <property type="project" value="TreeGrafter"/>
</dbReference>
<organism evidence="7">
    <name type="scientific">marine sediment metagenome</name>
    <dbReference type="NCBI Taxonomy" id="412755"/>
    <lineage>
        <taxon>unclassified sequences</taxon>
        <taxon>metagenomes</taxon>
        <taxon>ecological metagenomes</taxon>
    </lineage>
</organism>
<evidence type="ECO:0000256" key="4">
    <source>
        <dbReference type="ARBA" id="ARBA00022840"/>
    </source>
</evidence>
<keyword evidence="2" id="KW-0378">Hydrolase</keyword>
<feature type="non-terminal residue" evidence="7">
    <location>
        <position position="1"/>
    </location>
</feature>
<name>X0Z0W8_9ZZZZ</name>
<dbReference type="GO" id="GO:0033202">
    <property type="term" value="C:DNA helicase complex"/>
    <property type="evidence" value="ECO:0007669"/>
    <property type="project" value="TreeGrafter"/>
</dbReference>
<dbReference type="CDD" id="cd17932">
    <property type="entry name" value="DEXQc_UvrD"/>
    <property type="match status" value="1"/>
</dbReference>
<dbReference type="EMBL" id="BARS01056302">
    <property type="protein sequence ID" value="GAG42316.1"/>
    <property type="molecule type" value="Genomic_DNA"/>
</dbReference>
<feature type="domain" description="UvrD-like helicase ATP-binding" evidence="6">
    <location>
        <begin position="1"/>
        <end position="148"/>
    </location>
</feature>
<dbReference type="GO" id="GO:0005829">
    <property type="term" value="C:cytosol"/>
    <property type="evidence" value="ECO:0007669"/>
    <property type="project" value="TreeGrafter"/>
</dbReference>
<sequence length="182" mass="21019">ARMLENISKLKNRLIDVNSFKAETDDFLRKTLAKIYNHYQSILAKHNALDFDDLLMKAAFLLEDHSDVCSELSNRFKFLLIDEYQDTNHAQYRIARALVSAHNNICVTGDPDQSIYRWRGADIRNILAFEKDWPNATVVKLEENFRSTPNILELADNLIAANQKRKQKVLIPTRSRGEDAIV</sequence>
<evidence type="ECO:0000256" key="5">
    <source>
        <dbReference type="ARBA" id="ARBA00023125"/>
    </source>
</evidence>
<dbReference type="PROSITE" id="PS51198">
    <property type="entry name" value="UVRD_HELICASE_ATP_BIND"/>
    <property type="match status" value="1"/>
</dbReference>
<protein>
    <recommendedName>
        <fullName evidence="6">UvrD-like helicase ATP-binding domain-containing protein</fullName>
    </recommendedName>
</protein>
<keyword evidence="3" id="KW-0347">Helicase</keyword>
<dbReference type="PANTHER" id="PTHR11070">
    <property type="entry name" value="UVRD / RECB / PCRA DNA HELICASE FAMILY MEMBER"/>
    <property type="match status" value="1"/>
</dbReference>
<proteinExistence type="predicted"/>
<evidence type="ECO:0000259" key="6">
    <source>
        <dbReference type="PROSITE" id="PS51198"/>
    </source>
</evidence>
<dbReference type="GO" id="GO:0000725">
    <property type="term" value="P:recombinational repair"/>
    <property type="evidence" value="ECO:0007669"/>
    <property type="project" value="TreeGrafter"/>
</dbReference>
<dbReference type="Pfam" id="PF00580">
    <property type="entry name" value="UvrD-helicase"/>
    <property type="match status" value="1"/>
</dbReference>
<dbReference type="Gene3D" id="3.40.50.300">
    <property type="entry name" value="P-loop containing nucleotide triphosphate hydrolases"/>
    <property type="match status" value="2"/>
</dbReference>
<dbReference type="Gene3D" id="1.10.10.160">
    <property type="match status" value="1"/>
</dbReference>
<keyword evidence="1" id="KW-0547">Nucleotide-binding</keyword>
<dbReference type="AlphaFoldDB" id="X0Z0W8"/>
<feature type="non-terminal residue" evidence="7">
    <location>
        <position position="182"/>
    </location>
</feature>
<dbReference type="SUPFAM" id="SSF52540">
    <property type="entry name" value="P-loop containing nucleoside triphosphate hydrolases"/>
    <property type="match status" value="1"/>
</dbReference>
<dbReference type="GO" id="GO:0003677">
    <property type="term" value="F:DNA binding"/>
    <property type="evidence" value="ECO:0007669"/>
    <property type="project" value="UniProtKB-KW"/>
</dbReference>
<accession>X0Z0W8</accession>
<keyword evidence="5" id="KW-0238">DNA-binding</keyword>
<evidence type="ECO:0000256" key="1">
    <source>
        <dbReference type="ARBA" id="ARBA00022741"/>
    </source>
</evidence>
<reference evidence="7" key="1">
    <citation type="journal article" date="2014" name="Front. Microbiol.">
        <title>High frequency of phylogenetically diverse reductive dehalogenase-homologous genes in deep subseafloor sedimentary metagenomes.</title>
        <authorList>
            <person name="Kawai M."/>
            <person name="Futagami T."/>
            <person name="Toyoda A."/>
            <person name="Takaki Y."/>
            <person name="Nishi S."/>
            <person name="Hori S."/>
            <person name="Arai W."/>
            <person name="Tsubouchi T."/>
            <person name="Morono Y."/>
            <person name="Uchiyama I."/>
            <person name="Ito T."/>
            <person name="Fujiyama A."/>
            <person name="Inagaki F."/>
            <person name="Takami H."/>
        </authorList>
    </citation>
    <scope>NUCLEOTIDE SEQUENCE</scope>
    <source>
        <strain evidence="7">Expedition CK06-06</strain>
    </source>
</reference>
<comment type="caution">
    <text evidence="7">The sequence shown here is derived from an EMBL/GenBank/DDBJ whole genome shotgun (WGS) entry which is preliminary data.</text>
</comment>
<dbReference type="GO" id="GO:0016787">
    <property type="term" value="F:hydrolase activity"/>
    <property type="evidence" value="ECO:0007669"/>
    <property type="project" value="UniProtKB-KW"/>
</dbReference>